<protein>
    <submittedName>
        <fullName evidence="1">Uncharacterized protein</fullName>
    </submittedName>
</protein>
<name>A0A0F8YKQ2_9ZZZZ</name>
<sequence>MEFTWIRATTDQVVSPNPSKVGSVILTPSNDSKKADISLYDGESTSDPKLLTIRTASGVTNTVNFQPYLETKRGLYLDIGGDVGEVLIQLMWEPE</sequence>
<dbReference type="AlphaFoldDB" id="A0A0F8YKQ2"/>
<evidence type="ECO:0000313" key="1">
    <source>
        <dbReference type="EMBL" id="KKK48676.1"/>
    </source>
</evidence>
<organism evidence="1">
    <name type="scientific">marine sediment metagenome</name>
    <dbReference type="NCBI Taxonomy" id="412755"/>
    <lineage>
        <taxon>unclassified sequences</taxon>
        <taxon>metagenomes</taxon>
        <taxon>ecological metagenomes</taxon>
    </lineage>
</organism>
<accession>A0A0F8YKQ2</accession>
<reference evidence="1" key="1">
    <citation type="journal article" date="2015" name="Nature">
        <title>Complex archaea that bridge the gap between prokaryotes and eukaryotes.</title>
        <authorList>
            <person name="Spang A."/>
            <person name="Saw J.H."/>
            <person name="Jorgensen S.L."/>
            <person name="Zaremba-Niedzwiedzka K."/>
            <person name="Martijn J."/>
            <person name="Lind A.E."/>
            <person name="van Eijk R."/>
            <person name="Schleper C."/>
            <person name="Guy L."/>
            <person name="Ettema T.J."/>
        </authorList>
    </citation>
    <scope>NUCLEOTIDE SEQUENCE</scope>
</reference>
<dbReference type="EMBL" id="LAZR01068947">
    <property type="protein sequence ID" value="KKK48676.1"/>
    <property type="molecule type" value="Genomic_DNA"/>
</dbReference>
<comment type="caution">
    <text evidence="1">The sequence shown here is derived from an EMBL/GenBank/DDBJ whole genome shotgun (WGS) entry which is preliminary data.</text>
</comment>
<gene>
    <name evidence="1" type="ORF">LCGC14_3142740</name>
</gene>
<proteinExistence type="predicted"/>